<feature type="transmembrane region" description="Helical" evidence="1">
    <location>
        <begin position="6"/>
        <end position="25"/>
    </location>
</feature>
<keyword evidence="1" id="KW-0472">Membrane</keyword>
<name>A0ABS0XU39_9SPHN</name>
<evidence type="ECO:0000313" key="2">
    <source>
        <dbReference type="EMBL" id="MBJ6123245.1"/>
    </source>
</evidence>
<protein>
    <recommendedName>
        <fullName evidence="4">GAF domain-containing protein</fullName>
    </recommendedName>
</protein>
<gene>
    <name evidence="2" type="ORF">JAO74_15765</name>
</gene>
<sequence>MKAKQLLRINAELAVMIGLLVLIDVKSTGGTAFAALNPNPLWLPVLAMALGYGSGMGLLAAGMASAYWFAMPHAAMALDEDPFHYMLARSLPPLMWVAASVLVGELTYVRQRRIASLERHGRRTEDDLATATNAFRLASENAHALQVRIAVDEVGVGRAIEAATGLFDPDRGRLPQTMSRLVAMDAQAQDFTIYTPVAGSWRAFAQGQEASGRPDYLAGALVDAILATPQAVTLADPGAGALLGRIGVMALPARDARATVRAILMFHHLEPERFSRRGIVDLDAVASRLAALLAVLPADVSSNQPPRFQVAITSDAA</sequence>
<comment type="caution">
    <text evidence="2">The sequence shown here is derived from an EMBL/GenBank/DDBJ whole genome shotgun (WGS) entry which is preliminary data.</text>
</comment>
<proteinExistence type="predicted"/>
<dbReference type="Proteomes" id="UP000640426">
    <property type="component" value="Unassembled WGS sequence"/>
</dbReference>
<feature type="transmembrane region" description="Helical" evidence="1">
    <location>
        <begin position="45"/>
        <end position="70"/>
    </location>
</feature>
<keyword evidence="3" id="KW-1185">Reference proteome</keyword>
<accession>A0ABS0XU39</accession>
<reference evidence="3" key="1">
    <citation type="submission" date="2020-12" db="EMBL/GenBank/DDBJ databases">
        <title>Hymenobacter sp.</title>
        <authorList>
            <person name="Kim M.K."/>
        </authorList>
    </citation>
    <scope>NUCLEOTIDE SEQUENCE [LARGE SCALE GENOMIC DNA]</scope>
    <source>
        <strain evidence="3">BT553</strain>
    </source>
</reference>
<organism evidence="2 3">
    <name type="scientific">Sphingomonas mollis</name>
    <dbReference type="NCBI Taxonomy" id="2795726"/>
    <lineage>
        <taxon>Bacteria</taxon>
        <taxon>Pseudomonadati</taxon>
        <taxon>Pseudomonadota</taxon>
        <taxon>Alphaproteobacteria</taxon>
        <taxon>Sphingomonadales</taxon>
        <taxon>Sphingomonadaceae</taxon>
        <taxon>Sphingomonas</taxon>
    </lineage>
</organism>
<evidence type="ECO:0000313" key="3">
    <source>
        <dbReference type="Proteomes" id="UP000640426"/>
    </source>
</evidence>
<evidence type="ECO:0008006" key="4">
    <source>
        <dbReference type="Google" id="ProtNLM"/>
    </source>
</evidence>
<evidence type="ECO:0000256" key="1">
    <source>
        <dbReference type="SAM" id="Phobius"/>
    </source>
</evidence>
<dbReference type="RefSeq" id="WP_199040273.1">
    <property type="nucleotide sequence ID" value="NZ_JAELXS010000009.1"/>
</dbReference>
<keyword evidence="1" id="KW-1133">Transmembrane helix</keyword>
<dbReference type="EMBL" id="JAELXS010000009">
    <property type="protein sequence ID" value="MBJ6123245.1"/>
    <property type="molecule type" value="Genomic_DNA"/>
</dbReference>
<keyword evidence="1" id="KW-0812">Transmembrane</keyword>
<feature type="transmembrane region" description="Helical" evidence="1">
    <location>
        <begin position="90"/>
        <end position="109"/>
    </location>
</feature>